<proteinExistence type="inferred from homology"/>
<evidence type="ECO:0000256" key="2">
    <source>
        <dbReference type="ARBA" id="ARBA00001911"/>
    </source>
</evidence>
<dbReference type="FunFam" id="3.40.50.1970:FF:000001">
    <property type="entry name" value="3-dehydroquinate synthase"/>
    <property type="match status" value="1"/>
</dbReference>
<comment type="function">
    <text evidence="17">Catalyzes the conversion of 3-deoxy-D-arabino-heptulosonate 7-phosphate (DAHP) to dehydroquinate (DHQ).</text>
</comment>
<dbReference type="GO" id="GO:0008652">
    <property type="term" value="P:amino acid biosynthetic process"/>
    <property type="evidence" value="ECO:0007669"/>
    <property type="project" value="UniProtKB-KW"/>
</dbReference>
<feature type="binding site" evidence="17">
    <location>
        <position position="246"/>
    </location>
    <ligand>
        <name>Zn(2+)</name>
        <dbReference type="ChEBI" id="CHEBI:29105"/>
    </ligand>
</feature>
<dbReference type="HAMAP" id="MF_00110">
    <property type="entry name" value="DHQ_synthase"/>
    <property type="match status" value="1"/>
</dbReference>
<evidence type="ECO:0000256" key="11">
    <source>
        <dbReference type="ARBA" id="ARBA00022741"/>
    </source>
</evidence>
<dbReference type="NCBIfam" id="TIGR01357">
    <property type="entry name" value="aroB"/>
    <property type="match status" value="1"/>
</dbReference>
<evidence type="ECO:0000256" key="8">
    <source>
        <dbReference type="ARBA" id="ARBA00022490"/>
    </source>
</evidence>
<evidence type="ECO:0000256" key="5">
    <source>
        <dbReference type="ARBA" id="ARBA00005412"/>
    </source>
</evidence>
<comment type="cofactor">
    <cofactor evidence="2 17">
        <name>NAD(+)</name>
        <dbReference type="ChEBI" id="CHEBI:57540"/>
    </cofactor>
</comment>
<dbReference type="CDD" id="cd08195">
    <property type="entry name" value="DHQS"/>
    <property type="match status" value="1"/>
</dbReference>
<keyword evidence="16 17" id="KW-0170">Cobalt</keyword>
<organism evidence="20 21">
    <name type="scientific">Anaerosporomusa subterranea</name>
    <dbReference type="NCBI Taxonomy" id="1794912"/>
    <lineage>
        <taxon>Bacteria</taxon>
        <taxon>Bacillati</taxon>
        <taxon>Bacillota</taxon>
        <taxon>Negativicutes</taxon>
        <taxon>Acetonemataceae</taxon>
        <taxon>Anaerosporomusa</taxon>
    </lineage>
</organism>
<comment type="pathway">
    <text evidence="4 17">Metabolic intermediate biosynthesis; chorismate biosynthesis; chorismate from D-erythrose 4-phosphate and phosphoenolpyruvate: step 2/7.</text>
</comment>
<evidence type="ECO:0000256" key="12">
    <source>
        <dbReference type="ARBA" id="ARBA00022833"/>
    </source>
</evidence>
<comment type="caution">
    <text evidence="20">The sequence shown here is derived from an EMBL/GenBank/DDBJ whole genome shotgun (WGS) entry which is preliminary data.</text>
</comment>
<dbReference type="Gene3D" id="3.40.50.1970">
    <property type="match status" value="1"/>
</dbReference>
<dbReference type="EC" id="4.2.3.4" evidence="6 17"/>
<evidence type="ECO:0000256" key="13">
    <source>
        <dbReference type="ARBA" id="ARBA00023027"/>
    </source>
</evidence>
<feature type="domain" description="3-dehydroquinate synthase C-terminal" evidence="19">
    <location>
        <begin position="182"/>
        <end position="323"/>
    </location>
</feature>
<dbReference type="InterPro" id="IPR030960">
    <property type="entry name" value="DHQS/DOIS_N"/>
</dbReference>
<feature type="domain" description="3-dehydroquinate synthase N-terminal" evidence="18">
    <location>
        <begin position="68"/>
        <end position="180"/>
    </location>
</feature>
<dbReference type="PANTHER" id="PTHR43622:SF7">
    <property type="entry name" value="3-DEHYDROQUINATE SYNTHASE, CHLOROPLASTIC"/>
    <property type="match status" value="1"/>
</dbReference>
<keyword evidence="13 17" id="KW-0520">NAD</keyword>
<evidence type="ECO:0000256" key="6">
    <source>
        <dbReference type="ARBA" id="ARBA00013031"/>
    </source>
</evidence>
<dbReference type="RefSeq" id="WP_082816677.1">
    <property type="nucleotide sequence ID" value="NZ_LSGP01000006.1"/>
</dbReference>
<comment type="cofactor">
    <cofactor evidence="17">
        <name>Co(2+)</name>
        <dbReference type="ChEBI" id="CHEBI:48828"/>
    </cofactor>
    <cofactor evidence="17">
        <name>Zn(2+)</name>
        <dbReference type="ChEBI" id="CHEBI:29105"/>
    </cofactor>
    <text evidence="17">Binds 1 divalent metal cation per subunit. Can use either Co(2+) or Zn(2+).</text>
</comment>
<dbReference type="PIRSF" id="PIRSF001455">
    <property type="entry name" value="DHQ_synth"/>
    <property type="match status" value="1"/>
</dbReference>
<dbReference type="GO" id="GO:0046872">
    <property type="term" value="F:metal ion binding"/>
    <property type="evidence" value="ECO:0007669"/>
    <property type="project" value="UniProtKB-KW"/>
</dbReference>
<dbReference type="GO" id="GO:0009423">
    <property type="term" value="P:chorismate biosynthetic process"/>
    <property type="evidence" value="ECO:0007669"/>
    <property type="project" value="UniProtKB-UniRule"/>
</dbReference>
<evidence type="ECO:0000256" key="10">
    <source>
        <dbReference type="ARBA" id="ARBA00022723"/>
    </source>
</evidence>
<comment type="subcellular location">
    <subcellularLocation>
        <location evidence="3 17">Cytoplasm</location>
    </subcellularLocation>
</comment>
<feature type="binding site" evidence="17">
    <location>
        <begin position="106"/>
        <end position="110"/>
    </location>
    <ligand>
        <name>NAD(+)</name>
        <dbReference type="ChEBI" id="CHEBI:57540"/>
    </ligand>
</feature>
<evidence type="ECO:0000256" key="15">
    <source>
        <dbReference type="ARBA" id="ARBA00023239"/>
    </source>
</evidence>
<keyword evidence="9 17" id="KW-0028">Amino-acid biosynthesis</keyword>
<dbReference type="GO" id="GO:0009073">
    <property type="term" value="P:aromatic amino acid family biosynthetic process"/>
    <property type="evidence" value="ECO:0007669"/>
    <property type="project" value="UniProtKB-KW"/>
</dbReference>
<dbReference type="OrthoDB" id="9806583at2"/>
<accession>A0A154BV75</accession>
<dbReference type="GO" id="GO:0005737">
    <property type="term" value="C:cytoplasm"/>
    <property type="evidence" value="ECO:0007669"/>
    <property type="project" value="UniProtKB-SubCell"/>
</dbReference>
<comment type="caution">
    <text evidence="17">Lacks conserved residue(s) required for the propagation of feature annotation.</text>
</comment>
<keyword evidence="14 17" id="KW-0057">Aromatic amino acid biosynthesis</keyword>
<dbReference type="Pfam" id="PF01761">
    <property type="entry name" value="DHQ_synthase"/>
    <property type="match status" value="1"/>
</dbReference>
<evidence type="ECO:0000256" key="16">
    <source>
        <dbReference type="ARBA" id="ARBA00023285"/>
    </source>
</evidence>
<dbReference type="PANTHER" id="PTHR43622">
    <property type="entry name" value="3-DEHYDROQUINATE SYNTHASE"/>
    <property type="match status" value="1"/>
</dbReference>
<keyword evidence="15 17" id="KW-0456">Lyase</keyword>
<keyword evidence="10 17" id="KW-0479">Metal-binding</keyword>
<dbReference type="SUPFAM" id="SSF56796">
    <property type="entry name" value="Dehydroquinate synthase-like"/>
    <property type="match status" value="1"/>
</dbReference>
<evidence type="ECO:0000256" key="14">
    <source>
        <dbReference type="ARBA" id="ARBA00023141"/>
    </source>
</evidence>
<evidence type="ECO:0000256" key="1">
    <source>
        <dbReference type="ARBA" id="ARBA00001393"/>
    </source>
</evidence>
<dbReference type="InterPro" id="IPR050071">
    <property type="entry name" value="Dehydroquinate_synthase"/>
</dbReference>
<dbReference type="GO" id="GO:0003856">
    <property type="term" value="F:3-dehydroquinate synthase activity"/>
    <property type="evidence" value="ECO:0007669"/>
    <property type="project" value="UniProtKB-UniRule"/>
</dbReference>
<keyword evidence="8 17" id="KW-0963">Cytoplasm</keyword>
<evidence type="ECO:0000313" key="20">
    <source>
        <dbReference type="EMBL" id="KYZ77876.1"/>
    </source>
</evidence>
<dbReference type="InterPro" id="IPR030963">
    <property type="entry name" value="DHQ_synth_fam"/>
</dbReference>
<feature type="binding site" evidence="17">
    <location>
        <position position="152"/>
    </location>
    <ligand>
        <name>NAD(+)</name>
        <dbReference type="ChEBI" id="CHEBI:57540"/>
    </ligand>
</feature>
<protein>
    <recommendedName>
        <fullName evidence="7 17">3-dehydroquinate synthase</fullName>
        <shortName evidence="17">DHQS</shortName>
        <ecNumber evidence="6 17">4.2.3.4</ecNumber>
    </recommendedName>
</protein>
<sequence>MEKITVKLPDVSYDICIANGLLCQADKLLCQVTASKKVVIVTDETVDGLYGERLVMNLTAAGFQVAKFIIPPGETSKSLAMLEKLYSSFLEAKLTRSDLVIAFGGGVVGDLTGFAAATYLRGIAYVQIPTTLLAQIDSSVGGKTAINLPQGKNLVGAFYQPAVVLIDPELLRSLPQRTLRDGMAETIKYGAIADWNLFEQLVDCRSREEFLSQADRVIAACCRIKRDVVEEDEKDIGRRMILNFGHSIGHAIEQVYRYQTYTHGEAVAIGMAKITERSEMLGLSQPGTAARLREALIGQGLPIETEGWDRTALFNAMTLDKKNATDGLQLVVLRALGQADVIRIRLNDVADAFL</sequence>
<dbReference type="STRING" id="1794912.AXX12_17610"/>
<keyword evidence="11 17" id="KW-0547">Nucleotide-binding</keyword>
<evidence type="ECO:0000259" key="18">
    <source>
        <dbReference type="Pfam" id="PF01761"/>
    </source>
</evidence>
<evidence type="ECO:0000256" key="4">
    <source>
        <dbReference type="ARBA" id="ARBA00004661"/>
    </source>
</evidence>
<dbReference type="AlphaFoldDB" id="A0A154BV75"/>
<gene>
    <name evidence="17" type="primary">aroB</name>
    <name evidence="20" type="ORF">AXX12_17610</name>
</gene>
<reference evidence="20 21" key="1">
    <citation type="submission" date="2016-02" db="EMBL/GenBank/DDBJ databases">
        <title>Anaerosporomusa subterraneum gen. nov., sp. nov., a spore-forming obligate anaerobe isolated from saprolite.</title>
        <authorList>
            <person name="Choi J.K."/>
            <person name="Shah M."/>
            <person name="Yee N."/>
        </authorList>
    </citation>
    <scope>NUCLEOTIDE SEQUENCE [LARGE SCALE GENOMIC DNA]</scope>
    <source>
        <strain evidence="20 21">RU4</strain>
    </source>
</reference>
<feature type="binding site" evidence="17">
    <location>
        <position position="185"/>
    </location>
    <ligand>
        <name>Zn(2+)</name>
        <dbReference type="ChEBI" id="CHEBI:29105"/>
    </ligand>
</feature>
<evidence type="ECO:0000256" key="3">
    <source>
        <dbReference type="ARBA" id="ARBA00004496"/>
    </source>
</evidence>
<dbReference type="Proteomes" id="UP000076268">
    <property type="component" value="Unassembled WGS sequence"/>
</dbReference>
<evidence type="ECO:0000256" key="17">
    <source>
        <dbReference type="HAMAP-Rule" id="MF_00110"/>
    </source>
</evidence>
<evidence type="ECO:0000256" key="7">
    <source>
        <dbReference type="ARBA" id="ARBA00017684"/>
    </source>
</evidence>
<dbReference type="UniPathway" id="UPA00053">
    <property type="reaction ID" value="UER00085"/>
</dbReference>
<keyword evidence="12 17" id="KW-0862">Zinc</keyword>
<dbReference type="Gene3D" id="1.20.1090.10">
    <property type="entry name" value="Dehydroquinate synthase-like - alpha domain"/>
    <property type="match status" value="1"/>
</dbReference>
<evidence type="ECO:0000256" key="9">
    <source>
        <dbReference type="ARBA" id="ARBA00022605"/>
    </source>
</evidence>
<evidence type="ECO:0000313" key="21">
    <source>
        <dbReference type="Proteomes" id="UP000076268"/>
    </source>
</evidence>
<comment type="similarity">
    <text evidence="5 17">Belongs to the sugar phosphate cyclases superfamily. Dehydroquinate synthase family.</text>
</comment>
<feature type="binding site" evidence="17">
    <location>
        <position position="143"/>
    </location>
    <ligand>
        <name>NAD(+)</name>
        <dbReference type="ChEBI" id="CHEBI:57540"/>
    </ligand>
</feature>
<keyword evidence="21" id="KW-1185">Reference proteome</keyword>
<dbReference type="InterPro" id="IPR016037">
    <property type="entry name" value="DHQ_synth_AroB"/>
</dbReference>
<dbReference type="Pfam" id="PF24621">
    <property type="entry name" value="DHQS_C"/>
    <property type="match status" value="1"/>
</dbReference>
<feature type="binding site" evidence="17">
    <location>
        <position position="263"/>
    </location>
    <ligand>
        <name>Zn(2+)</name>
        <dbReference type="ChEBI" id="CHEBI:29105"/>
    </ligand>
</feature>
<evidence type="ECO:0000259" key="19">
    <source>
        <dbReference type="Pfam" id="PF24621"/>
    </source>
</evidence>
<comment type="catalytic activity">
    <reaction evidence="1 17">
        <text>7-phospho-2-dehydro-3-deoxy-D-arabino-heptonate = 3-dehydroquinate + phosphate</text>
        <dbReference type="Rhea" id="RHEA:21968"/>
        <dbReference type="ChEBI" id="CHEBI:32364"/>
        <dbReference type="ChEBI" id="CHEBI:43474"/>
        <dbReference type="ChEBI" id="CHEBI:58394"/>
        <dbReference type="EC" id="4.2.3.4"/>
    </reaction>
</comment>
<dbReference type="EMBL" id="LSGP01000006">
    <property type="protein sequence ID" value="KYZ77876.1"/>
    <property type="molecule type" value="Genomic_DNA"/>
</dbReference>
<dbReference type="InterPro" id="IPR056179">
    <property type="entry name" value="DHQS_C"/>
</dbReference>
<name>A0A154BV75_ANASB</name>
<feature type="binding site" evidence="17">
    <location>
        <begin position="130"/>
        <end position="131"/>
    </location>
    <ligand>
        <name>NAD(+)</name>
        <dbReference type="ChEBI" id="CHEBI:57540"/>
    </ligand>
</feature>
<dbReference type="GO" id="GO:0000166">
    <property type="term" value="F:nucleotide binding"/>
    <property type="evidence" value="ECO:0007669"/>
    <property type="project" value="UniProtKB-KW"/>
</dbReference>